<reference evidence="2 3" key="1">
    <citation type="submission" date="2018-07" db="EMBL/GenBank/DDBJ databases">
        <title>Chitinophaga K2CV101002-2 sp. nov., isolated from a monsoon evergreen broad-leaved forest soil.</title>
        <authorList>
            <person name="Lv Y."/>
        </authorList>
    </citation>
    <scope>NUCLEOTIDE SEQUENCE [LARGE SCALE GENOMIC DNA]</scope>
    <source>
        <strain evidence="2 3">GDMCC 1.1288</strain>
    </source>
</reference>
<sequence length="254" mass="29284">MRYSTLLLAFLLCTFSLSAKDRLFYQIKVYHLKNDQQLQSLEQFLQSSYVPALHRSGIKQVGVFKPVTADTADLKLYVLIPFSNLEQLASLDNRLFQDKSFLESGKTFIDAAWNNPMYARVESILLQAFPGMPGMDIPKLESPRQERIYELRSYESSSEKYHINKVRMFNAGDEIGIFKRLGFNAVFYGSVVAGSRMPNLMYMTTFNNKAERDAHWKAFGDDSQWKSLVAKEEYAHNVSKSEIFFLQPTDYSDI</sequence>
<dbReference type="Pfam" id="PF07978">
    <property type="entry name" value="NIPSNAP"/>
    <property type="match status" value="1"/>
</dbReference>
<dbReference type="Gene3D" id="3.30.70.100">
    <property type="match status" value="2"/>
</dbReference>
<dbReference type="InterPro" id="IPR011008">
    <property type="entry name" value="Dimeric_a/b-barrel"/>
</dbReference>
<evidence type="ECO:0000259" key="1">
    <source>
        <dbReference type="Pfam" id="PF07978"/>
    </source>
</evidence>
<dbReference type="Proteomes" id="UP000260644">
    <property type="component" value="Unassembled WGS sequence"/>
</dbReference>
<dbReference type="EMBL" id="QPMM01000008">
    <property type="protein sequence ID" value="RFS21414.1"/>
    <property type="molecule type" value="Genomic_DNA"/>
</dbReference>
<gene>
    <name evidence="2" type="ORF">DVR12_16075</name>
</gene>
<protein>
    <submittedName>
        <fullName evidence="2">NIPSNAP family containing protein</fullName>
    </submittedName>
</protein>
<dbReference type="InterPro" id="IPR012577">
    <property type="entry name" value="NIPSNAP"/>
</dbReference>
<dbReference type="RefSeq" id="WP_116976825.1">
    <property type="nucleotide sequence ID" value="NZ_QPMM01000008.1"/>
</dbReference>
<accession>A0A3E1Y8H4</accession>
<proteinExistence type="predicted"/>
<evidence type="ECO:0000313" key="2">
    <source>
        <dbReference type="EMBL" id="RFS21414.1"/>
    </source>
</evidence>
<feature type="domain" description="NIPSNAP" evidence="1">
    <location>
        <begin position="149"/>
        <end position="252"/>
    </location>
</feature>
<organism evidence="2 3">
    <name type="scientific">Chitinophaga silvatica</name>
    <dbReference type="NCBI Taxonomy" id="2282649"/>
    <lineage>
        <taxon>Bacteria</taxon>
        <taxon>Pseudomonadati</taxon>
        <taxon>Bacteroidota</taxon>
        <taxon>Chitinophagia</taxon>
        <taxon>Chitinophagales</taxon>
        <taxon>Chitinophagaceae</taxon>
        <taxon>Chitinophaga</taxon>
    </lineage>
</organism>
<keyword evidence="3" id="KW-1185">Reference proteome</keyword>
<dbReference type="SUPFAM" id="SSF54909">
    <property type="entry name" value="Dimeric alpha+beta barrel"/>
    <property type="match status" value="2"/>
</dbReference>
<evidence type="ECO:0000313" key="3">
    <source>
        <dbReference type="Proteomes" id="UP000260644"/>
    </source>
</evidence>
<dbReference type="AlphaFoldDB" id="A0A3E1Y8H4"/>
<name>A0A3E1Y8H4_9BACT</name>
<comment type="caution">
    <text evidence="2">The sequence shown here is derived from an EMBL/GenBank/DDBJ whole genome shotgun (WGS) entry which is preliminary data.</text>
</comment>
<dbReference type="OrthoDB" id="192769at2"/>